<dbReference type="AlphaFoldDB" id="A0A1G9ERY6"/>
<feature type="domain" description="DUF4429" evidence="3">
    <location>
        <begin position="143"/>
        <end position="232"/>
    </location>
</feature>
<dbReference type="RefSeq" id="WP_090941603.1">
    <property type="nucleotide sequence ID" value="NZ_FNDJ01000019.1"/>
</dbReference>
<dbReference type="InterPro" id="IPR027860">
    <property type="entry name" value="DUF4429"/>
</dbReference>
<dbReference type="InterPro" id="IPR018649">
    <property type="entry name" value="SHOCT"/>
</dbReference>
<protein>
    <submittedName>
        <fullName evidence="4">Short C-terminal domain-containing protein</fullName>
    </submittedName>
</protein>
<evidence type="ECO:0000256" key="1">
    <source>
        <dbReference type="SAM" id="MobiDB-lite"/>
    </source>
</evidence>
<evidence type="ECO:0000259" key="2">
    <source>
        <dbReference type="Pfam" id="PF09851"/>
    </source>
</evidence>
<keyword evidence="5" id="KW-1185">Reference proteome</keyword>
<evidence type="ECO:0000313" key="4">
    <source>
        <dbReference type="EMBL" id="SDK78906.1"/>
    </source>
</evidence>
<feature type="domain" description="DUF4429" evidence="3">
    <location>
        <begin position="11"/>
        <end position="104"/>
    </location>
</feature>
<feature type="domain" description="SHOCT" evidence="2">
    <location>
        <begin position="285"/>
        <end position="310"/>
    </location>
</feature>
<organism evidence="4 5">
    <name type="scientific">Nonomuraea jiangxiensis</name>
    <dbReference type="NCBI Taxonomy" id="633440"/>
    <lineage>
        <taxon>Bacteria</taxon>
        <taxon>Bacillati</taxon>
        <taxon>Actinomycetota</taxon>
        <taxon>Actinomycetes</taxon>
        <taxon>Streptosporangiales</taxon>
        <taxon>Streptosporangiaceae</taxon>
        <taxon>Nonomuraea</taxon>
    </lineage>
</organism>
<accession>A0A1G9ERY6</accession>
<dbReference type="STRING" id="633440.SAMN05421869_1194"/>
<evidence type="ECO:0000259" key="3">
    <source>
        <dbReference type="Pfam" id="PF14472"/>
    </source>
</evidence>
<dbReference type="OrthoDB" id="3698908at2"/>
<proteinExistence type="predicted"/>
<gene>
    <name evidence="4" type="ORF">SAMN05421869_1194</name>
</gene>
<dbReference type="EMBL" id="FNDJ01000019">
    <property type="protein sequence ID" value="SDK78906.1"/>
    <property type="molecule type" value="Genomic_DNA"/>
</dbReference>
<sequence>MDELRGHAATWRFDSEKVVIHYDSRWRTHPLLKILAHCEIPVAAIASVDFVAGQKKGWRLRLRLRERADPYAAVGALLPEKGQPFLLTGRPDTELVAEYQADQLRLAVEAAHGSGPLPPAETFALGLVPSLPLHLQTEEGTAVFDGRTVRLGWSDDASVRKIKQRRMEYGLADIRRVDWVPEGPGADNGYLRIVTREVEAGAKPFKPTKDFACLTTESGKEEAWALVMAATVTAHLWVAPDQPVERPQLTAAPQDASPGQTVPGQDGSPGRTVPAQDSATVYDLIRELGRLHAEGLLTDEEFTAKKAELLARL</sequence>
<name>A0A1G9ERY6_9ACTN</name>
<evidence type="ECO:0000313" key="5">
    <source>
        <dbReference type="Proteomes" id="UP000199202"/>
    </source>
</evidence>
<dbReference type="Pfam" id="PF14472">
    <property type="entry name" value="DUF4429"/>
    <property type="match status" value="2"/>
</dbReference>
<feature type="region of interest" description="Disordered" evidence="1">
    <location>
        <begin position="249"/>
        <end position="275"/>
    </location>
</feature>
<reference evidence="4 5" key="1">
    <citation type="submission" date="2016-10" db="EMBL/GenBank/DDBJ databases">
        <authorList>
            <person name="de Groot N.N."/>
        </authorList>
    </citation>
    <scope>NUCLEOTIDE SEQUENCE [LARGE SCALE GENOMIC DNA]</scope>
    <source>
        <strain evidence="4 5">CGMCC 4.6533</strain>
    </source>
</reference>
<dbReference type="Proteomes" id="UP000199202">
    <property type="component" value="Unassembled WGS sequence"/>
</dbReference>
<dbReference type="Pfam" id="PF09851">
    <property type="entry name" value="SHOCT"/>
    <property type="match status" value="1"/>
</dbReference>